<dbReference type="GO" id="GO:0003729">
    <property type="term" value="F:mRNA binding"/>
    <property type="evidence" value="ECO:0007669"/>
    <property type="project" value="TreeGrafter"/>
</dbReference>
<dbReference type="AlphaFoldDB" id="A0A6G3MID1"/>
<dbReference type="PANTHER" id="PTHR11208:SF147">
    <property type="entry name" value="RNA-BINDING PROTEIN ASD-2"/>
    <property type="match status" value="1"/>
</dbReference>
<dbReference type="InterPro" id="IPR004087">
    <property type="entry name" value="KH_dom"/>
</dbReference>
<evidence type="ECO:0000259" key="3">
    <source>
        <dbReference type="SMART" id="SM00322"/>
    </source>
</evidence>
<dbReference type="SUPFAM" id="SSF54791">
    <property type="entry name" value="Eukaryotic type KH-domain (KH-domain type I)"/>
    <property type="match status" value="1"/>
</dbReference>
<sequence length="175" mass="19909">MPHQLEQIHQPVPGPLICLTQKLYFAVDKYPTYNFMGRIIGPKGQILKEIEKNTSCRIHVRGKGSSRSKIKDSEPSYLVDANLNEPLNVVIYIEDSEPRARQKMQHAIKVIKPYLIPPDVDKGLLDFQALPTREAFYLGYRNVDLAPIVPVRGIKRTKKGLTEYKGSGTHKMLNK</sequence>
<accession>A0A6G3MID1</accession>
<dbReference type="Pfam" id="PF22675">
    <property type="entry name" value="KH-I_KHDC4-BBP"/>
    <property type="match status" value="1"/>
</dbReference>
<proteinExistence type="predicted"/>
<dbReference type="InterPro" id="IPR055256">
    <property type="entry name" value="KH_1_KHDC4/BBP-like"/>
</dbReference>
<dbReference type="EMBL" id="GHBP01004576">
    <property type="protein sequence ID" value="NDJ93686.1"/>
    <property type="molecule type" value="Transcribed_RNA"/>
</dbReference>
<dbReference type="GO" id="GO:0048024">
    <property type="term" value="P:regulation of mRNA splicing, via spliceosome"/>
    <property type="evidence" value="ECO:0007669"/>
    <property type="project" value="TreeGrafter"/>
</dbReference>
<evidence type="ECO:0000313" key="4">
    <source>
        <dbReference type="EMBL" id="NDJ93686.1"/>
    </source>
</evidence>
<dbReference type="SMART" id="SM00322">
    <property type="entry name" value="KH"/>
    <property type="match status" value="1"/>
</dbReference>
<evidence type="ECO:0000256" key="2">
    <source>
        <dbReference type="PROSITE-ProRule" id="PRU00117"/>
    </source>
</evidence>
<feature type="domain" description="K Homology" evidence="3">
    <location>
        <begin position="19"/>
        <end position="116"/>
    </location>
</feature>
<dbReference type="GO" id="GO:0005634">
    <property type="term" value="C:nucleus"/>
    <property type="evidence" value="ECO:0007669"/>
    <property type="project" value="TreeGrafter"/>
</dbReference>
<dbReference type="PANTHER" id="PTHR11208">
    <property type="entry name" value="RNA-BINDING PROTEIN RELATED"/>
    <property type="match status" value="1"/>
</dbReference>
<keyword evidence="1 2" id="KW-0694">RNA-binding</keyword>
<dbReference type="PROSITE" id="PS50084">
    <property type="entry name" value="KH_TYPE_1"/>
    <property type="match status" value="1"/>
</dbReference>
<name>A0A6G3MID1_HENSL</name>
<protein>
    <submittedName>
        <fullName evidence="4">Protein quaking-A (Trinotate prediction)</fullName>
    </submittedName>
</protein>
<dbReference type="Gene3D" id="3.30.1370.10">
    <property type="entry name" value="K Homology domain, type 1"/>
    <property type="match status" value="1"/>
</dbReference>
<organism evidence="4">
    <name type="scientific">Henneguya salminicola</name>
    <name type="common">Myxosporean</name>
    <dbReference type="NCBI Taxonomy" id="69463"/>
    <lineage>
        <taxon>Eukaryota</taxon>
        <taxon>Metazoa</taxon>
        <taxon>Cnidaria</taxon>
        <taxon>Myxozoa</taxon>
        <taxon>Myxosporea</taxon>
        <taxon>Bivalvulida</taxon>
        <taxon>Platysporina</taxon>
        <taxon>Myxobolidae</taxon>
        <taxon>Henneguya</taxon>
    </lineage>
</organism>
<evidence type="ECO:0000256" key="1">
    <source>
        <dbReference type="ARBA" id="ARBA00022884"/>
    </source>
</evidence>
<dbReference type="InterPro" id="IPR036612">
    <property type="entry name" value="KH_dom_type_1_sf"/>
</dbReference>
<reference evidence="4" key="1">
    <citation type="submission" date="2018-11" db="EMBL/GenBank/DDBJ databases">
        <title>Henneguya salminicola genome and transcriptome.</title>
        <authorList>
            <person name="Yahalomi D."/>
            <person name="Atkinson S.D."/>
            <person name="Neuhof M."/>
            <person name="Chang E.S."/>
            <person name="Philippe H."/>
            <person name="Cartwright P."/>
            <person name="Bartholomew J.L."/>
            <person name="Huchon D."/>
        </authorList>
    </citation>
    <scope>NUCLEOTIDE SEQUENCE</scope>
    <source>
        <strain evidence="4">Hz1</strain>
        <tissue evidence="4">Whole</tissue>
    </source>
</reference>
<dbReference type="InterPro" id="IPR045071">
    <property type="entry name" value="BBP-like"/>
</dbReference>